<sequence>MKLQVCILLIAFTIQSTIARERIFVENGILMMKELSIRRPEDENKLDHPHDAEVWMESVNIAILSANMLSRLSNATKLNVRDGVLSTVEIPVHLENIDLKSCHTNQVLIDFGRGDYKLKVLYVHHNRLQKIPENLNSLKHLKELVLNDNEIESVDLNSFQGLTELRVIALQRNNITSISSRQHKLVPLPSLVDFYLDQNHLTELSFSSLLAESVTTVHFDENRLTMVLGLTSAFPALTTIRLHGNPLDCAWTKYVLEELQSRNVTVADLREGTCLNGTTVERLVPEEKPKLRSVLEARAYRIRGRVFRD</sequence>
<feature type="chain" id="PRO_5044888270" evidence="3">
    <location>
        <begin position="20"/>
        <end position="309"/>
    </location>
</feature>
<dbReference type="InterPro" id="IPR001611">
    <property type="entry name" value="Leu-rich_rpt"/>
</dbReference>
<protein>
    <submittedName>
        <fullName evidence="4">Uncharacterized protein</fullName>
    </submittedName>
</protein>
<feature type="signal peptide" evidence="3">
    <location>
        <begin position="1"/>
        <end position="19"/>
    </location>
</feature>
<comment type="caution">
    <text evidence="4">The sequence shown here is derived from an EMBL/GenBank/DDBJ whole genome shotgun (WGS) entry which is preliminary data.</text>
</comment>
<dbReference type="EMBL" id="JBEHCU010010957">
    <property type="protein sequence ID" value="KAL1377453.1"/>
    <property type="molecule type" value="Genomic_DNA"/>
</dbReference>
<evidence type="ECO:0000313" key="4">
    <source>
        <dbReference type="EMBL" id="KAL1377453.1"/>
    </source>
</evidence>
<keyword evidence="1" id="KW-0433">Leucine-rich repeat</keyword>
<dbReference type="Pfam" id="PF13855">
    <property type="entry name" value="LRR_8"/>
    <property type="match status" value="1"/>
</dbReference>
<dbReference type="AlphaFoldDB" id="A0ABD1CM48"/>
<evidence type="ECO:0000256" key="1">
    <source>
        <dbReference type="ARBA" id="ARBA00022614"/>
    </source>
</evidence>
<dbReference type="PANTHER" id="PTHR24366:SF96">
    <property type="entry name" value="LEUCINE RICH REPEAT CONTAINING 53"/>
    <property type="match status" value="1"/>
</dbReference>
<organism evidence="4 5">
    <name type="scientific">Culex pipiens pipiens</name>
    <name type="common">Northern house mosquito</name>
    <dbReference type="NCBI Taxonomy" id="38569"/>
    <lineage>
        <taxon>Eukaryota</taxon>
        <taxon>Metazoa</taxon>
        <taxon>Ecdysozoa</taxon>
        <taxon>Arthropoda</taxon>
        <taxon>Hexapoda</taxon>
        <taxon>Insecta</taxon>
        <taxon>Pterygota</taxon>
        <taxon>Neoptera</taxon>
        <taxon>Endopterygota</taxon>
        <taxon>Diptera</taxon>
        <taxon>Nematocera</taxon>
        <taxon>Culicoidea</taxon>
        <taxon>Culicidae</taxon>
        <taxon>Culicinae</taxon>
        <taxon>Culicini</taxon>
        <taxon>Culex</taxon>
        <taxon>Culex</taxon>
    </lineage>
</organism>
<dbReference type="Gene3D" id="3.80.10.10">
    <property type="entry name" value="Ribonuclease Inhibitor"/>
    <property type="match status" value="1"/>
</dbReference>
<name>A0ABD1CM48_CULPP</name>
<keyword evidence="2" id="KW-0677">Repeat</keyword>
<dbReference type="InterPro" id="IPR003591">
    <property type="entry name" value="Leu-rich_rpt_typical-subtyp"/>
</dbReference>
<proteinExistence type="predicted"/>
<keyword evidence="5" id="KW-1185">Reference proteome</keyword>
<dbReference type="Pfam" id="PF00560">
    <property type="entry name" value="LRR_1"/>
    <property type="match status" value="1"/>
</dbReference>
<dbReference type="PANTHER" id="PTHR24366">
    <property type="entry name" value="IG(IMMUNOGLOBULIN) AND LRR(LEUCINE RICH REPEAT) DOMAINS"/>
    <property type="match status" value="1"/>
</dbReference>
<evidence type="ECO:0000256" key="3">
    <source>
        <dbReference type="SAM" id="SignalP"/>
    </source>
</evidence>
<dbReference type="PROSITE" id="PS51450">
    <property type="entry name" value="LRR"/>
    <property type="match status" value="1"/>
</dbReference>
<dbReference type="Proteomes" id="UP001562425">
    <property type="component" value="Unassembled WGS sequence"/>
</dbReference>
<evidence type="ECO:0000256" key="2">
    <source>
        <dbReference type="ARBA" id="ARBA00022737"/>
    </source>
</evidence>
<dbReference type="SUPFAM" id="SSF52058">
    <property type="entry name" value="L domain-like"/>
    <property type="match status" value="1"/>
</dbReference>
<keyword evidence="3" id="KW-0732">Signal</keyword>
<evidence type="ECO:0000313" key="5">
    <source>
        <dbReference type="Proteomes" id="UP001562425"/>
    </source>
</evidence>
<gene>
    <name evidence="4" type="ORF">pipiens_016248</name>
</gene>
<dbReference type="InterPro" id="IPR032675">
    <property type="entry name" value="LRR_dom_sf"/>
</dbReference>
<dbReference type="SMART" id="SM00369">
    <property type="entry name" value="LRR_TYP"/>
    <property type="match status" value="4"/>
</dbReference>
<accession>A0ABD1CM48</accession>
<reference evidence="4 5" key="1">
    <citation type="submission" date="2024-05" db="EMBL/GenBank/DDBJ databases">
        <title>Culex pipiens pipiens assembly and annotation.</title>
        <authorList>
            <person name="Alout H."/>
            <person name="Durand T."/>
        </authorList>
    </citation>
    <scope>NUCLEOTIDE SEQUENCE [LARGE SCALE GENOMIC DNA]</scope>
    <source>
        <strain evidence="4">HA-2024</strain>
        <tissue evidence="4">Whole body</tissue>
    </source>
</reference>